<dbReference type="InterPro" id="IPR036881">
    <property type="entry name" value="Glyco_hydro_3_C_sf"/>
</dbReference>
<feature type="domain" description="Fibronectin type III-like" evidence="8">
    <location>
        <begin position="670"/>
        <end position="738"/>
    </location>
</feature>
<proteinExistence type="inferred from homology"/>
<dbReference type="EMBL" id="FQZE01000001">
    <property type="protein sequence ID" value="SHI36207.1"/>
    <property type="molecule type" value="Genomic_DNA"/>
</dbReference>
<dbReference type="InterPro" id="IPR001764">
    <property type="entry name" value="Glyco_hydro_3_N"/>
</dbReference>
<keyword evidence="10" id="KW-1185">Reference proteome</keyword>
<evidence type="ECO:0000256" key="5">
    <source>
        <dbReference type="ARBA" id="ARBA00022801"/>
    </source>
</evidence>
<dbReference type="STRING" id="1168035.SAMN05444280_101215"/>
<dbReference type="GO" id="GO:0008422">
    <property type="term" value="F:beta-glucosidase activity"/>
    <property type="evidence" value="ECO:0007669"/>
    <property type="project" value="UniProtKB-EC"/>
</dbReference>
<evidence type="ECO:0000313" key="10">
    <source>
        <dbReference type="Proteomes" id="UP000184050"/>
    </source>
</evidence>
<evidence type="ECO:0000256" key="1">
    <source>
        <dbReference type="ARBA" id="ARBA00000448"/>
    </source>
</evidence>
<evidence type="ECO:0000256" key="4">
    <source>
        <dbReference type="ARBA" id="ARBA00022729"/>
    </source>
</evidence>
<dbReference type="FunFam" id="3.20.20.300:FF:000005">
    <property type="entry name" value="Periplasmic beta-glucosidase"/>
    <property type="match status" value="1"/>
</dbReference>
<dbReference type="InterPro" id="IPR002772">
    <property type="entry name" value="Glyco_hydro_3_C"/>
</dbReference>
<dbReference type="Gene3D" id="3.40.50.1700">
    <property type="entry name" value="Glycoside hydrolase family 3 C-terminal domain"/>
    <property type="match status" value="1"/>
</dbReference>
<dbReference type="InterPro" id="IPR036962">
    <property type="entry name" value="Glyco_hydro_3_N_sf"/>
</dbReference>
<accession>A0A1M6AIG2</accession>
<dbReference type="InterPro" id="IPR026891">
    <property type="entry name" value="Fn3-like"/>
</dbReference>
<dbReference type="PROSITE" id="PS00775">
    <property type="entry name" value="GLYCOSYL_HYDROL_F3"/>
    <property type="match status" value="1"/>
</dbReference>
<sequence length="749" mass="82287">MFKKTFLIVGGLMIFLGGCLPKSTQKSNNNIEAKVDALVEKMTLDEKIGQMFQASDFHFSSDEDLKNAVKEGRVGSFLNIQGTEKVAEIQRIAIEESRLGIPLLFGRDVIHGYRTVFPIPLGMASSWDTTLVKRAMRISAVEAASMGVNWTFAPMIDITWDPRWGRIAETTGEDPFLTSQFAKAMVEGIQGDLNSPSAVAACAKHFVGYGMSEAGRDYNTTYIPEPLLRNVHLKPFKAAQNAGVLTFMSAFNDLNGVPTSGNEFTLKTILRDEWNYKGMVVSDWASIEEMIPHGYAADKKHAAEIAVKAGVDMEMATTAYIENLKKLIEEGKISEELIDERVANILRVKFQLGLFDKPVENAALSSDTILAGSHLAHARELARNSMVLLKNSNHVLPLSKENGSLAVIGPLADAPHDQMGTWVFDGNEEDSETPKTTFQNLLGNRLHYAAGLEYSRDKSQKGFAAALAAAKSSEAILFFAGEEAILSGEANSRGIIDLPGIQTELIRKLKKTGKPLILIIMAGRPLDIQQELEMADAVLYAWHPGTMAGPAIADLVFGDYSPTGKLPVTFVKGAGQIPLYHYHKNTGRPASKSDVIHIDDIPRNSKQLSLGFKSMHLDYGIDPLFPFGFGLSYTKFQYSNLKLSNKVLNSNSNISVSADVQNIGNFETDEIVQLYIRDRVGSLTRPVKELKGFKKIRLTPGESKNVQFEIAPADLEFFNGEEFATEPGDFDVWIGPNSVDGLKGEFAFE</sequence>
<evidence type="ECO:0000256" key="3">
    <source>
        <dbReference type="ARBA" id="ARBA00012744"/>
    </source>
</evidence>
<dbReference type="Pfam" id="PF00933">
    <property type="entry name" value="Glyco_hydro_3"/>
    <property type="match status" value="1"/>
</dbReference>
<dbReference type="GO" id="GO:0009251">
    <property type="term" value="P:glucan catabolic process"/>
    <property type="evidence" value="ECO:0007669"/>
    <property type="project" value="TreeGrafter"/>
</dbReference>
<dbReference type="InterPro" id="IPR051915">
    <property type="entry name" value="Cellulose_Degrad_GH3"/>
</dbReference>
<keyword evidence="5 7" id="KW-0378">Hydrolase</keyword>
<protein>
    <recommendedName>
        <fullName evidence="3">beta-glucosidase</fullName>
        <ecNumber evidence="3">3.2.1.21</ecNumber>
    </recommendedName>
</protein>
<evidence type="ECO:0000259" key="8">
    <source>
        <dbReference type="SMART" id="SM01217"/>
    </source>
</evidence>
<dbReference type="PRINTS" id="PR00133">
    <property type="entry name" value="GLHYDRLASE3"/>
</dbReference>
<dbReference type="AlphaFoldDB" id="A0A1M6AIG2"/>
<dbReference type="InterPro" id="IPR017853">
    <property type="entry name" value="GH"/>
</dbReference>
<dbReference type="SUPFAM" id="SSF51445">
    <property type="entry name" value="(Trans)glycosidases"/>
    <property type="match status" value="1"/>
</dbReference>
<keyword evidence="6 7" id="KW-0326">Glycosidase</keyword>
<reference evidence="9 10" key="1">
    <citation type="submission" date="2016-11" db="EMBL/GenBank/DDBJ databases">
        <authorList>
            <person name="Jaros S."/>
            <person name="Januszkiewicz K."/>
            <person name="Wedrychowicz H."/>
        </authorList>
    </citation>
    <scope>NUCLEOTIDE SEQUENCE [LARGE SCALE GENOMIC DNA]</scope>
    <source>
        <strain evidence="9 10">DSM 27063</strain>
    </source>
</reference>
<gene>
    <name evidence="9" type="ORF">SAMN05444280_101215</name>
</gene>
<comment type="similarity">
    <text evidence="2 7">Belongs to the glycosyl hydrolase 3 family.</text>
</comment>
<name>A0A1M6AIG2_9BACT</name>
<evidence type="ECO:0000313" key="9">
    <source>
        <dbReference type="EMBL" id="SHI36207.1"/>
    </source>
</evidence>
<dbReference type="SUPFAM" id="SSF52279">
    <property type="entry name" value="Beta-D-glucan exohydrolase, C-terminal domain"/>
    <property type="match status" value="1"/>
</dbReference>
<dbReference type="PROSITE" id="PS51257">
    <property type="entry name" value="PROKAR_LIPOPROTEIN"/>
    <property type="match status" value="1"/>
</dbReference>
<dbReference type="SMART" id="SM01217">
    <property type="entry name" value="Fn3_like"/>
    <property type="match status" value="1"/>
</dbReference>
<evidence type="ECO:0000256" key="6">
    <source>
        <dbReference type="ARBA" id="ARBA00023295"/>
    </source>
</evidence>
<dbReference type="PANTHER" id="PTHR30620:SF16">
    <property type="entry name" value="LYSOSOMAL BETA GLUCOSIDASE"/>
    <property type="match status" value="1"/>
</dbReference>
<dbReference type="Gene3D" id="2.60.40.10">
    <property type="entry name" value="Immunoglobulins"/>
    <property type="match status" value="1"/>
</dbReference>
<evidence type="ECO:0000256" key="2">
    <source>
        <dbReference type="ARBA" id="ARBA00005336"/>
    </source>
</evidence>
<dbReference type="EC" id="3.2.1.21" evidence="3"/>
<dbReference type="InterPro" id="IPR013783">
    <property type="entry name" value="Ig-like_fold"/>
</dbReference>
<dbReference type="Gene3D" id="3.20.20.300">
    <property type="entry name" value="Glycoside hydrolase, family 3, N-terminal domain"/>
    <property type="match status" value="1"/>
</dbReference>
<organism evidence="9 10">
    <name type="scientific">Tangfeifania diversioriginum</name>
    <dbReference type="NCBI Taxonomy" id="1168035"/>
    <lineage>
        <taxon>Bacteria</taxon>
        <taxon>Pseudomonadati</taxon>
        <taxon>Bacteroidota</taxon>
        <taxon>Bacteroidia</taxon>
        <taxon>Marinilabiliales</taxon>
        <taxon>Prolixibacteraceae</taxon>
        <taxon>Tangfeifania</taxon>
    </lineage>
</organism>
<dbReference type="InterPro" id="IPR019800">
    <property type="entry name" value="Glyco_hydro_3_AS"/>
</dbReference>
<dbReference type="FunFam" id="2.60.40.10:FF:000495">
    <property type="entry name" value="Periplasmic beta-glucosidase"/>
    <property type="match status" value="1"/>
</dbReference>
<dbReference type="PANTHER" id="PTHR30620">
    <property type="entry name" value="PERIPLASMIC BETA-GLUCOSIDASE-RELATED"/>
    <property type="match status" value="1"/>
</dbReference>
<comment type="catalytic activity">
    <reaction evidence="1">
        <text>Hydrolysis of terminal, non-reducing beta-D-glucosyl residues with release of beta-D-glucose.</text>
        <dbReference type="EC" id="3.2.1.21"/>
    </reaction>
</comment>
<dbReference type="OrthoDB" id="9805821at2"/>
<dbReference type="Proteomes" id="UP000184050">
    <property type="component" value="Unassembled WGS sequence"/>
</dbReference>
<dbReference type="Pfam" id="PF01915">
    <property type="entry name" value="Glyco_hydro_3_C"/>
    <property type="match status" value="1"/>
</dbReference>
<keyword evidence="4" id="KW-0732">Signal</keyword>
<evidence type="ECO:0000256" key="7">
    <source>
        <dbReference type="RuleBase" id="RU361161"/>
    </source>
</evidence>
<dbReference type="Pfam" id="PF14310">
    <property type="entry name" value="Fn3-like"/>
    <property type="match status" value="1"/>
</dbReference>